<evidence type="ECO:0000256" key="1">
    <source>
        <dbReference type="SAM" id="MobiDB-lite"/>
    </source>
</evidence>
<dbReference type="GeneID" id="24097632"/>
<feature type="compositionally biased region" description="Pro residues" evidence="1">
    <location>
        <begin position="76"/>
        <end position="95"/>
    </location>
</feature>
<dbReference type="InParanoid" id="J4IAD5"/>
<reference evidence="3 4" key="1">
    <citation type="journal article" date="2012" name="Appl. Environ. Microbiol.">
        <title>Short-read sequencing for genomic analysis of the brown rot fungus Fibroporia radiculosa.</title>
        <authorList>
            <person name="Tang J.D."/>
            <person name="Perkins A.D."/>
            <person name="Sonstegard T.S."/>
            <person name="Schroeder S.G."/>
            <person name="Burgess S.C."/>
            <person name="Diehl S.V."/>
        </authorList>
    </citation>
    <scope>NUCLEOTIDE SEQUENCE [LARGE SCALE GENOMIC DNA]</scope>
    <source>
        <strain evidence="3 4">TFFH 294</strain>
    </source>
</reference>
<name>J4IAD5_9APHY</name>
<proteinExistence type="predicted"/>
<evidence type="ECO:0000256" key="2">
    <source>
        <dbReference type="SAM" id="SignalP"/>
    </source>
</evidence>
<evidence type="ECO:0000313" key="4">
    <source>
        <dbReference type="Proteomes" id="UP000006352"/>
    </source>
</evidence>
<feature type="chain" id="PRO_5003778446" evidence="2">
    <location>
        <begin position="20"/>
        <end position="152"/>
    </location>
</feature>
<feature type="compositionally biased region" description="Basic and acidic residues" evidence="1">
    <location>
        <begin position="112"/>
        <end position="136"/>
    </location>
</feature>
<keyword evidence="2" id="KW-0732">Signal</keyword>
<protein>
    <submittedName>
        <fullName evidence="3">Uncharacterized protein</fullName>
    </submittedName>
</protein>
<evidence type="ECO:0000313" key="3">
    <source>
        <dbReference type="EMBL" id="CCM02721.1"/>
    </source>
</evidence>
<feature type="signal peptide" evidence="2">
    <location>
        <begin position="1"/>
        <end position="19"/>
    </location>
</feature>
<dbReference type="EMBL" id="HE797090">
    <property type="protein sequence ID" value="CCM02721.1"/>
    <property type="molecule type" value="Genomic_DNA"/>
</dbReference>
<organism evidence="3 4">
    <name type="scientific">Fibroporia radiculosa</name>
    <dbReference type="NCBI Taxonomy" id="599839"/>
    <lineage>
        <taxon>Eukaryota</taxon>
        <taxon>Fungi</taxon>
        <taxon>Dikarya</taxon>
        <taxon>Basidiomycota</taxon>
        <taxon>Agaricomycotina</taxon>
        <taxon>Agaricomycetes</taxon>
        <taxon>Polyporales</taxon>
        <taxon>Fibroporiaceae</taxon>
        <taxon>Fibroporia</taxon>
    </lineage>
</organism>
<accession>J4IAD5</accession>
<keyword evidence="4" id="KW-1185">Reference proteome</keyword>
<feature type="region of interest" description="Disordered" evidence="1">
    <location>
        <begin position="52"/>
        <end position="136"/>
    </location>
</feature>
<dbReference type="HOGENOM" id="CLU_1722404_0_0_1"/>
<sequence length="152" mass="17048">MRVSTVVGLGSLVIAPAFAISAGGSRKPKVPDKPQALKSHLLQQEVYHRLNHYPDQHVYSQADNRPTSFDELPNPFDQPRPKPPSNRNKPLPPLPHARRMFAEDAEVGQYGRGEEGRFSHQGSEPDRDGSSRDTWHRTRALLVRALLDAELD</sequence>
<dbReference type="AlphaFoldDB" id="J4IAD5"/>
<gene>
    <name evidence="3" type="ORF">FIBRA_04828</name>
</gene>
<feature type="compositionally biased region" description="Polar residues" evidence="1">
    <location>
        <begin position="58"/>
        <end position="67"/>
    </location>
</feature>
<dbReference type="RefSeq" id="XP_012182004.1">
    <property type="nucleotide sequence ID" value="XM_012326614.1"/>
</dbReference>
<dbReference type="Proteomes" id="UP000006352">
    <property type="component" value="Unassembled WGS sequence"/>
</dbReference>